<evidence type="ECO:0000313" key="2">
    <source>
        <dbReference type="EMBL" id="PNH06144.1"/>
    </source>
</evidence>
<name>A0A2J8A0V7_9CHLO</name>
<accession>A0A2J8A0V7</accession>
<reference evidence="2 3" key="1">
    <citation type="journal article" date="2017" name="Mol. Biol. Evol.">
        <title>The 4-celled Tetrabaena socialis nuclear genome reveals the essential components for genetic control of cell number at the origin of multicellularity in the volvocine lineage.</title>
        <authorList>
            <person name="Featherston J."/>
            <person name="Arakaki Y."/>
            <person name="Hanschen E.R."/>
            <person name="Ferris P.J."/>
            <person name="Michod R.E."/>
            <person name="Olson B.J.S.C."/>
            <person name="Nozaki H."/>
            <person name="Durand P.M."/>
        </authorList>
    </citation>
    <scope>NUCLEOTIDE SEQUENCE [LARGE SCALE GENOMIC DNA]</scope>
    <source>
        <strain evidence="2 3">NIES-571</strain>
    </source>
</reference>
<dbReference type="Proteomes" id="UP000236333">
    <property type="component" value="Unassembled WGS sequence"/>
</dbReference>
<dbReference type="OrthoDB" id="542579at2759"/>
<feature type="region of interest" description="Disordered" evidence="1">
    <location>
        <begin position="1"/>
        <end position="27"/>
    </location>
</feature>
<dbReference type="EMBL" id="PGGS01000256">
    <property type="protein sequence ID" value="PNH06144.1"/>
    <property type="molecule type" value="Genomic_DNA"/>
</dbReference>
<evidence type="ECO:0008006" key="4">
    <source>
        <dbReference type="Google" id="ProtNLM"/>
    </source>
</evidence>
<evidence type="ECO:0000313" key="3">
    <source>
        <dbReference type="Proteomes" id="UP000236333"/>
    </source>
</evidence>
<gene>
    <name evidence="2" type="ORF">TSOC_007519</name>
</gene>
<proteinExistence type="predicted"/>
<keyword evidence="3" id="KW-1185">Reference proteome</keyword>
<organism evidence="2 3">
    <name type="scientific">Tetrabaena socialis</name>
    <dbReference type="NCBI Taxonomy" id="47790"/>
    <lineage>
        <taxon>Eukaryota</taxon>
        <taxon>Viridiplantae</taxon>
        <taxon>Chlorophyta</taxon>
        <taxon>core chlorophytes</taxon>
        <taxon>Chlorophyceae</taxon>
        <taxon>CS clade</taxon>
        <taxon>Chlamydomonadales</taxon>
        <taxon>Tetrabaenaceae</taxon>
        <taxon>Tetrabaena</taxon>
    </lineage>
</organism>
<comment type="caution">
    <text evidence="2">The sequence shown here is derived from an EMBL/GenBank/DDBJ whole genome shotgun (WGS) entry which is preliminary data.</text>
</comment>
<dbReference type="AlphaFoldDB" id="A0A2J8A0V7"/>
<evidence type="ECO:0000256" key="1">
    <source>
        <dbReference type="SAM" id="MobiDB-lite"/>
    </source>
</evidence>
<protein>
    <recommendedName>
        <fullName evidence="4">Protein kinase domain-containing protein</fullName>
    </recommendedName>
</protein>
<sequence>MTDQSPSELASRTTWQKHTYNPTSSPTSLERLEEAAFFGFRPRALLPAVIPAKLVAAELGLITQAAMEAALPPPDLCFERHGELFASVQRLLTLASALYPDEKELQNAFLRWHNTELGVGDMIKSEQQPKDEPGVNWTKNDGMLTAFRKYVVTLLECKSDTGGGEPLVQALCYYQQHYQNGEAWRRSLLHQADPLPSLVLLLEGPRLSIHAVWTLYQNRIGYTPLTPSYYLANEPGATANLWKLVAVLGAYQQAVCELTQRYTALERSSMQLCQRKAALRQAACLKRVGRAQVERPCTLPYCLLEEALGLEDVRFMGPRLLYTAMQKLQGGAAKRAVLVKLVEGSYGSQVHDAWHSVGAAPALYSATPVARGGSMVMVIMEHLRTEEGWMVLSEGLREAWGQQLPAAVKEALRSAHAVQLPCGSTAAHADMRSPNILVRMRTDEGGAGMPEVRFIDFDWWVFGMLVLLQIEGREWMLAGPAGTTCYPLLLLSPDVSWHPEAHDWHLLERDLS</sequence>